<proteinExistence type="predicted"/>
<dbReference type="Proteomes" id="UP000245887">
    <property type="component" value="Unassembled WGS sequence"/>
</dbReference>
<dbReference type="AlphaFoldDB" id="A0A2U1CUS7"/>
<organism evidence="1 2">
    <name type="scientific">Tamilnaduibacter salinus</name>
    <dbReference type="NCBI Taxonomy" id="1484056"/>
    <lineage>
        <taxon>Bacteria</taxon>
        <taxon>Pseudomonadati</taxon>
        <taxon>Pseudomonadota</taxon>
        <taxon>Gammaproteobacteria</taxon>
        <taxon>Pseudomonadales</taxon>
        <taxon>Marinobacteraceae</taxon>
        <taxon>Tamilnaduibacter</taxon>
    </lineage>
</organism>
<name>A0A2U1CUS7_9GAMM</name>
<dbReference type="EMBL" id="QEKQ01000008">
    <property type="protein sequence ID" value="PVY70800.1"/>
    <property type="molecule type" value="Genomic_DNA"/>
</dbReference>
<protein>
    <submittedName>
        <fullName evidence="1">Uncharacterized protein</fullName>
    </submittedName>
</protein>
<reference evidence="1 2" key="1">
    <citation type="submission" date="2018-04" db="EMBL/GenBank/DDBJ databases">
        <title>Genomic Encyclopedia of Type Strains, Phase IV (KMG-IV): sequencing the most valuable type-strain genomes for metagenomic binning, comparative biology and taxonomic classification.</title>
        <authorList>
            <person name="Goeker M."/>
        </authorList>
    </citation>
    <scope>NUCLEOTIDE SEQUENCE [LARGE SCALE GENOMIC DNA]</scope>
    <source>
        <strain evidence="1 2">DSM 28688</strain>
    </source>
</reference>
<dbReference type="RefSeq" id="WP_116919582.1">
    <property type="nucleotide sequence ID" value="NZ_QEKQ01000008.1"/>
</dbReference>
<gene>
    <name evidence="1" type="ORF">C8D92_108157</name>
</gene>
<sequence length="74" mass="8414">MYAIEFEANIENGIVRIPEQYERLKNSHAKVVVMVDENVAEAADEVGLDFSGCVIHSFEGQDGLQVQRTMRDDW</sequence>
<evidence type="ECO:0000313" key="1">
    <source>
        <dbReference type="EMBL" id="PVY70800.1"/>
    </source>
</evidence>
<comment type="caution">
    <text evidence="1">The sequence shown here is derived from an EMBL/GenBank/DDBJ whole genome shotgun (WGS) entry which is preliminary data.</text>
</comment>
<dbReference type="OrthoDB" id="5616219at2"/>
<accession>A0A2U1CUS7</accession>
<evidence type="ECO:0000313" key="2">
    <source>
        <dbReference type="Proteomes" id="UP000245887"/>
    </source>
</evidence>